<keyword evidence="3" id="KW-1185">Reference proteome</keyword>
<reference evidence="3" key="2">
    <citation type="journal article" date="2013" name="Nat. Commun.">
        <title>Genome of the Chinese tree shrew.</title>
        <authorList>
            <person name="Fan Y."/>
            <person name="Huang Z.Y."/>
            <person name="Cao C.C."/>
            <person name="Chen C.S."/>
            <person name="Chen Y.X."/>
            <person name="Fan D.D."/>
            <person name="He J."/>
            <person name="Hou H.L."/>
            <person name="Hu L."/>
            <person name="Hu X.T."/>
            <person name="Jiang X.T."/>
            <person name="Lai R."/>
            <person name="Lang Y.S."/>
            <person name="Liang B."/>
            <person name="Liao S.G."/>
            <person name="Mu D."/>
            <person name="Ma Y.Y."/>
            <person name="Niu Y.Y."/>
            <person name="Sun X.Q."/>
            <person name="Xia J.Q."/>
            <person name="Xiao J."/>
            <person name="Xiong Z.Q."/>
            <person name="Xu L."/>
            <person name="Yang L."/>
            <person name="Zhang Y."/>
            <person name="Zhao W."/>
            <person name="Zhao X.D."/>
            <person name="Zheng Y.T."/>
            <person name="Zhou J.M."/>
            <person name="Zhu Y.B."/>
            <person name="Zhang G.J."/>
            <person name="Wang J."/>
            <person name="Yao Y.G."/>
        </authorList>
    </citation>
    <scope>NUCLEOTIDE SEQUENCE [LARGE SCALE GENOMIC DNA]</scope>
</reference>
<protein>
    <submittedName>
        <fullName evidence="2">ATP-dependent RNA helicase A</fullName>
    </submittedName>
</protein>
<feature type="compositionally biased region" description="Basic and acidic residues" evidence="1">
    <location>
        <begin position="8"/>
        <end position="18"/>
    </location>
</feature>
<evidence type="ECO:0000313" key="3">
    <source>
        <dbReference type="Proteomes" id="UP000011518"/>
    </source>
</evidence>
<evidence type="ECO:0000313" key="2">
    <source>
        <dbReference type="EMBL" id="ELV12901.1"/>
    </source>
</evidence>
<keyword evidence="2" id="KW-0547">Nucleotide-binding</keyword>
<organism evidence="2 3">
    <name type="scientific">Tupaia chinensis</name>
    <name type="common">Chinese tree shrew</name>
    <name type="synonym">Tupaia belangeri chinensis</name>
    <dbReference type="NCBI Taxonomy" id="246437"/>
    <lineage>
        <taxon>Eukaryota</taxon>
        <taxon>Metazoa</taxon>
        <taxon>Chordata</taxon>
        <taxon>Craniata</taxon>
        <taxon>Vertebrata</taxon>
        <taxon>Euteleostomi</taxon>
        <taxon>Mammalia</taxon>
        <taxon>Eutheria</taxon>
        <taxon>Euarchontoglires</taxon>
        <taxon>Scandentia</taxon>
        <taxon>Tupaiidae</taxon>
        <taxon>Tupaia</taxon>
    </lineage>
</organism>
<keyword evidence="2" id="KW-0067">ATP-binding</keyword>
<dbReference type="Proteomes" id="UP000011518">
    <property type="component" value="Unassembled WGS sequence"/>
</dbReference>
<dbReference type="AlphaFoldDB" id="L8YER9"/>
<dbReference type="InParanoid" id="L8YER9"/>
<feature type="region of interest" description="Disordered" evidence="1">
    <location>
        <begin position="1"/>
        <end position="27"/>
    </location>
</feature>
<dbReference type="STRING" id="246437.L8YER9"/>
<proteinExistence type="predicted"/>
<sequence length="89" mass="10068">MKHFILPPEEKKNKVKTDDGEDDDTNCNLLCGDEYGPEMRISMDQSNEKETPFELVEVVLKYIEMAMLQSLLHSPLGISSTHAYVPGIL</sequence>
<accession>L8YER9</accession>
<gene>
    <name evidence="2" type="ORF">TREES_T100008167</name>
</gene>
<keyword evidence="2" id="KW-0347">Helicase</keyword>
<evidence type="ECO:0000256" key="1">
    <source>
        <dbReference type="SAM" id="MobiDB-lite"/>
    </source>
</evidence>
<keyword evidence="2" id="KW-0378">Hydrolase</keyword>
<dbReference type="EMBL" id="KB364022">
    <property type="protein sequence ID" value="ELV12901.1"/>
    <property type="molecule type" value="Genomic_DNA"/>
</dbReference>
<name>L8YER9_TUPCH</name>
<dbReference type="GO" id="GO:0004386">
    <property type="term" value="F:helicase activity"/>
    <property type="evidence" value="ECO:0007669"/>
    <property type="project" value="UniProtKB-KW"/>
</dbReference>
<reference evidence="3" key="1">
    <citation type="submission" date="2012-07" db="EMBL/GenBank/DDBJ databases">
        <title>Genome of the Chinese tree shrew, a rising model animal genetically related to primates.</title>
        <authorList>
            <person name="Zhang G."/>
            <person name="Fan Y."/>
            <person name="Yao Y."/>
            <person name="Huang Z."/>
        </authorList>
    </citation>
    <scope>NUCLEOTIDE SEQUENCE [LARGE SCALE GENOMIC DNA]</scope>
</reference>